<proteinExistence type="predicted"/>
<keyword evidence="2" id="KW-1185">Reference proteome</keyword>
<dbReference type="SUPFAM" id="SSF140860">
    <property type="entry name" value="Pseudo ankyrin repeat-like"/>
    <property type="match status" value="1"/>
</dbReference>
<dbReference type="SMR" id="G4ZDM1"/>
<dbReference type="InterPro" id="IPR052050">
    <property type="entry name" value="SecEffector_AnkRepeat"/>
</dbReference>
<dbReference type="RefSeq" id="XP_009527418.1">
    <property type="nucleotide sequence ID" value="XM_009529123.1"/>
</dbReference>
<organism evidence="1 2">
    <name type="scientific">Phytophthora sojae (strain P6497)</name>
    <name type="common">Soybean stem and root rot agent</name>
    <name type="synonym">Phytophthora megasperma f. sp. glycines</name>
    <dbReference type="NCBI Taxonomy" id="1094619"/>
    <lineage>
        <taxon>Eukaryota</taxon>
        <taxon>Sar</taxon>
        <taxon>Stramenopiles</taxon>
        <taxon>Oomycota</taxon>
        <taxon>Peronosporomycetes</taxon>
        <taxon>Peronosporales</taxon>
        <taxon>Peronosporaceae</taxon>
        <taxon>Phytophthora</taxon>
    </lineage>
</organism>
<dbReference type="InParanoid" id="G4ZDM1"/>
<dbReference type="AlphaFoldDB" id="G4ZDM1"/>
<dbReference type="EMBL" id="JH159154">
    <property type="protein sequence ID" value="EGZ18360.1"/>
    <property type="molecule type" value="Genomic_DNA"/>
</dbReference>
<dbReference type="PANTHER" id="PTHR46586:SF3">
    <property type="entry name" value="ANKYRIN REPEAT-CONTAINING PROTEIN"/>
    <property type="match status" value="1"/>
</dbReference>
<sequence>MEKPQLLCVKLALSPEFEAFPHVIQSVSDLLLPGTIDGAIYNDLHRIKKVYEPFLPITVGAMDGAAARGRLDILQRLQNAHGEGCSSAAYVGAAAHAHQEVIWWLNEFYESLAPPAEMVRAAARNGHIRVVDLLWRKLSRDELESALEVATASGHNDVVELLRVKMIDS</sequence>
<dbReference type="PANTHER" id="PTHR46586">
    <property type="entry name" value="ANKYRIN REPEAT-CONTAINING PROTEIN"/>
    <property type="match status" value="1"/>
</dbReference>
<dbReference type="GeneID" id="20646401"/>
<dbReference type="Proteomes" id="UP000002640">
    <property type="component" value="Unassembled WGS sequence"/>
</dbReference>
<dbReference type="InterPro" id="IPR036770">
    <property type="entry name" value="Ankyrin_rpt-contain_sf"/>
</dbReference>
<evidence type="ECO:0000313" key="2">
    <source>
        <dbReference type="Proteomes" id="UP000002640"/>
    </source>
</evidence>
<dbReference type="KEGG" id="psoj:PHYSODRAFT_332171"/>
<evidence type="ECO:0000313" key="1">
    <source>
        <dbReference type="EMBL" id="EGZ18360.1"/>
    </source>
</evidence>
<protein>
    <submittedName>
        <fullName evidence="1">Uncharacterized protein</fullName>
    </submittedName>
</protein>
<name>G4ZDM1_PHYSP</name>
<dbReference type="OMA" id="HIRIVEF"/>
<reference evidence="1 2" key="1">
    <citation type="journal article" date="2006" name="Science">
        <title>Phytophthora genome sequences uncover evolutionary origins and mechanisms of pathogenesis.</title>
        <authorList>
            <person name="Tyler B.M."/>
            <person name="Tripathy S."/>
            <person name="Zhang X."/>
            <person name="Dehal P."/>
            <person name="Jiang R.H."/>
            <person name="Aerts A."/>
            <person name="Arredondo F.D."/>
            <person name="Baxter L."/>
            <person name="Bensasson D."/>
            <person name="Beynon J.L."/>
            <person name="Chapman J."/>
            <person name="Damasceno C.M."/>
            <person name="Dorrance A.E."/>
            <person name="Dou D."/>
            <person name="Dickerman A.W."/>
            <person name="Dubchak I.L."/>
            <person name="Garbelotto M."/>
            <person name="Gijzen M."/>
            <person name="Gordon S.G."/>
            <person name="Govers F."/>
            <person name="Grunwald N.J."/>
            <person name="Huang W."/>
            <person name="Ivors K.L."/>
            <person name="Jones R.W."/>
            <person name="Kamoun S."/>
            <person name="Krampis K."/>
            <person name="Lamour K.H."/>
            <person name="Lee M.K."/>
            <person name="McDonald W.H."/>
            <person name="Medina M."/>
            <person name="Meijer H.J."/>
            <person name="Nordberg E.K."/>
            <person name="Maclean D.J."/>
            <person name="Ospina-Giraldo M.D."/>
            <person name="Morris P.F."/>
            <person name="Phuntumart V."/>
            <person name="Putnam N.H."/>
            <person name="Rash S."/>
            <person name="Rose J.K."/>
            <person name="Sakihama Y."/>
            <person name="Salamov A.A."/>
            <person name="Savidor A."/>
            <person name="Scheuring C.F."/>
            <person name="Smith B.M."/>
            <person name="Sobral B.W."/>
            <person name="Terry A."/>
            <person name="Torto-Alalibo T.A."/>
            <person name="Win J."/>
            <person name="Xu Z."/>
            <person name="Zhang H."/>
            <person name="Grigoriev I.V."/>
            <person name="Rokhsar D.S."/>
            <person name="Boore J.L."/>
        </authorList>
    </citation>
    <scope>NUCLEOTIDE SEQUENCE [LARGE SCALE GENOMIC DNA]</scope>
    <source>
        <strain evidence="1 2">P6497</strain>
    </source>
</reference>
<dbReference type="Gene3D" id="1.25.40.20">
    <property type="entry name" value="Ankyrin repeat-containing domain"/>
    <property type="match status" value="1"/>
</dbReference>
<accession>G4ZDM1</accession>
<gene>
    <name evidence="1" type="ORF">PHYSODRAFT_332171</name>
</gene>